<dbReference type="AlphaFoldDB" id="A0AAE0BDX0"/>
<protein>
    <submittedName>
        <fullName evidence="1">Uncharacterized protein</fullName>
    </submittedName>
</protein>
<gene>
    <name evidence="1" type="ORF">CYMTET_55182</name>
</gene>
<keyword evidence="2" id="KW-1185">Reference proteome</keyword>
<organism evidence="1 2">
    <name type="scientific">Cymbomonas tetramitiformis</name>
    <dbReference type="NCBI Taxonomy" id="36881"/>
    <lineage>
        <taxon>Eukaryota</taxon>
        <taxon>Viridiplantae</taxon>
        <taxon>Chlorophyta</taxon>
        <taxon>Pyramimonadophyceae</taxon>
        <taxon>Pyramimonadales</taxon>
        <taxon>Pyramimonadaceae</taxon>
        <taxon>Cymbomonas</taxon>
    </lineage>
</organism>
<proteinExistence type="predicted"/>
<comment type="caution">
    <text evidence="1">The sequence shown here is derived from an EMBL/GenBank/DDBJ whole genome shotgun (WGS) entry which is preliminary data.</text>
</comment>
<dbReference type="Proteomes" id="UP001190700">
    <property type="component" value="Unassembled WGS sequence"/>
</dbReference>
<name>A0AAE0BDX0_9CHLO</name>
<sequence>MTTNDASFTLPLPSSPSVAEMQHLLDVGRIPPPLMLKSSVFTITCLTERCPMNMRYEISMFGGVSKQLYELLRYSEDDVTDLSIESDDVEDIKEVVHQLIMNSHCDIEAGEVVEAYELCARDMHWSRVTDAVLRGFANSCCMKSNRERRCFFTSVIEIFDDAVVSAAVNYETTLKRAAEPDANRHQRHGDGNHRDVQWLVRLEEEQEDHEWLLTKYHIMHNLMLEWSHRGLLFKQPLHLTGLPNPTTYDHVEYFTNARTNEGGLYAALWERYQRGMPANLLDALWSFARVAIECHDIQ</sequence>
<accession>A0AAE0BDX0</accession>
<evidence type="ECO:0000313" key="1">
    <source>
        <dbReference type="EMBL" id="KAK3234632.1"/>
    </source>
</evidence>
<reference evidence="1 2" key="1">
    <citation type="journal article" date="2015" name="Genome Biol. Evol.">
        <title>Comparative Genomics of a Bacterivorous Green Alga Reveals Evolutionary Causalities and Consequences of Phago-Mixotrophic Mode of Nutrition.</title>
        <authorList>
            <person name="Burns J.A."/>
            <person name="Paasch A."/>
            <person name="Narechania A."/>
            <person name="Kim E."/>
        </authorList>
    </citation>
    <scope>NUCLEOTIDE SEQUENCE [LARGE SCALE GENOMIC DNA]</scope>
    <source>
        <strain evidence="1 2">PLY_AMNH</strain>
    </source>
</reference>
<evidence type="ECO:0000313" key="2">
    <source>
        <dbReference type="Proteomes" id="UP001190700"/>
    </source>
</evidence>
<dbReference type="EMBL" id="LGRX02035483">
    <property type="protein sequence ID" value="KAK3234632.1"/>
    <property type="molecule type" value="Genomic_DNA"/>
</dbReference>